<comment type="function">
    <text evidence="1">Required for O(2)-independent ubiquinone (coenzyme Q) biosynthesis. Likely functions as an accessory factor.</text>
</comment>
<proteinExistence type="inferred from homology"/>
<dbReference type="InterPro" id="IPR016830">
    <property type="entry name" value="UbiT"/>
</dbReference>
<sequence length="174" mass="19789">MLLKNLHHKLVMQMPQLLRLPVSLIPFSAKKSVMVFILQRIFKEALTDGDFDFLEERFLKVSVDDLQLSCFITLQQGQLRVLEQNDTCDVSFAAGLNDLILIAGRKEDPDSLFFQRRLRIEGDTELGLEVKNLIDSLDLDELPKIIRLALNDLALFVQRGIQIPEIAGERAATI</sequence>
<feature type="domain" description="SCP2" evidence="2">
    <location>
        <begin position="43"/>
        <end position="135"/>
    </location>
</feature>
<keyword evidence="1" id="KW-0831">Ubiquinone biosynthesis</keyword>
<dbReference type="PIRSF" id="PIRSF025550">
    <property type="entry name" value="UCP025550_lpd_carrier"/>
    <property type="match status" value="1"/>
</dbReference>
<dbReference type="OrthoDB" id="5292463at2"/>
<dbReference type="Proteomes" id="UP000009073">
    <property type="component" value="Chromosome"/>
</dbReference>
<dbReference type="RefSeq" id="WP_015879089.1">
    <property type="nucleotide sequence ID" value="NC_012691.1"/>
</dbReference>
<dbReference type="EMBL" id="CP001616">
    <property type="protein sequence ID" value="ACQ93621.1"/>
    <property type="molecule type" value="Genomic_DNA"/>
</dbReference>
<comment type="similarity">
    <text evidence="1">Belongs to the UbiT family.</text>
</comment>
<dbReference type="eggNOG" id="COG3154">
    <property type="taxonomic scope" value="Bacteria"/>
</dbReference>
<dbReference type="SUPFAM" id="SSF55718">
    <property type="entry name" value="SCP-like"/>
    <property type="match status" value="1"/>
</dbReference>
<dbReference type="AlphaFoldDB" id="C4L7K5"/>
<dbReference type="HOGENOM" id="CLU_111894_1_0_6"/>
<dbReference type="InterPro" id="IPR003033">
    <property type="entry name" value="SCP2_sterol-bd_dom"/>
</dbReference>
<accession>C4L7K5</accession>
<evidence type="ECO:0000313" key="4">
    <source>
        <dbReference type="Proteomes" id="UP000009073"/>
    </source>
</evidence>
<evidence type="ECO:0000313" key="3">
    <source>
        <dbReference type="EMBL" id="ACQ93621.1"/>
    </source>
</evidence>
<gene>
    <name evidence="1" type="primary">ubiT</name>
    <name evidence="3" type="ordered locus">Tola_2022</name>
</gene>
<keyword evidence="4" id="KW-1185">Reference proteome</keyword>
<reference evidence="4" key="1">
    <citation type="submission" date="2009-05" db="EMBL/GenBank/DDBJ databases">
        <title>Complete sequence of Tolumonas auensis DSM 9187.</title>
        <authorList>
            <consortium name="US DOE Joint Genome Institute"/>
            <person name="Lucas S."/>
            <person name="Copeland A."/>
            <person name="Lapidus A."/>
            <person name="Glavina del Rio T."/>
            <person name="Tice H."/>
            <person name="Bruce D."/>
            <person name="Goodwin L."/>
            <person name="Pitluck S."/>
            <person name="Chertkov O."/>
            <person name="Brettin T."/>
            <person name="Detter J.C."/>
            <person name="Han C."/>
            <person name="Larimer F."/>
            <person name="Land M."/>
            <person name="Hauser L."/>
            <person name="Kyrpides N."/>
            <person name="Mikhailova N."/>
            <person name="Spring S."/>
            <person name="Beller H."/>
        </authorList>
    </citation>
    <scope>NUCLEOTIDE SEQUENCE [LARGE SCALE GENOMIC DNA]</scope>
    <source>
        <strain evidence="4">DSM 9187 / TA4</strain>
    </source>
</reference>
<name>C4L7K5_TOLAT</name>
<dbReference type="STRING" id="595494.Tola_2022"/>
<evidence type="ECO:0000259" key="2">
    <source>
        <dbReference type="Pfam" id="PF02036"/>
    </source>
</evidence>
<dbReference type="KEGG" id="tau:Tola_2022"/>
<dbReference type="GO" id="GO:0006744">
    <property type="term" value="P:ubiquinone biosynthetic process"/>
    <property type="evidence" value="ECO:0007669"/>
    <property type="project" value="UniProtKB-UniRule"/>
</dbReference>
<dbReference type="Pfam" id="PF02036">
    <property type="entry name" value="SCP2"/>
    <property type="match status" value="1"/>
</dbReference>
<dbReference type="HAMAP" id="MF_02231">
    <property type="entry name" value="UbiT"/>
    <property type="match status" value="1"/>
</dbReference>
<dbReference type="Gene3D" id="3.30.1050.10">
    <property type="entry name" value="SCP2 sterol-binding domain"/>
    <property type="match status" value="1"/>
</dbReference>
<comment type="pathway">
    <text evidence="1">Cofactor biosynthesis; ubiquinone biosynthesis.</text>
</comment>
<dbReference type="UniPathway" id="UPA00232"/>
<protein>
    <recommendedName>
        <fullName evidence="1">Ubiquinone biosynthesis accessory factor UbiT</fullName>
    </recommendedName>
</protein>
<dbReference type="InterPro" id="IPR036527">
    <property type="entry name" value="SCP2_sterol-bd_dom_sf"/>
</dbReference>
<organism evidence="3 4">
    <name type="scientific">Tolumonas auensis (strain DSM 9187 / NBRC 110442 / TA 4)</name>
    <dbReference type="NCBI Taxonomy" id="595494"/>
    <lineage>
        <taxon>Bacteria</taxon>
        <taxon>Pseudomonadati</taxon>
        <taxon>Pseudomonadota</taxon>
        <taxon>Gammaproteobacteria</taxon>
        <taxon>Aeromonadales</taxon>
        <taxon>Aeromonadaceae</taxon>
        <taxon>Tolumonas</taxon>
    </lineage>
</organism>
<reference evidence="3 4" key="2">
    <citation type="journal article" date="2011" name="Stand. Genomic Sci.">
        <title>Complete genome sequence of Tolumonas auensis type strain (TA 4).</title>
        <authorList>
            <person name="Chertkov O."/>
            <person name="Copeland A."/>
            <person name="Lucas S."/>
            <person name="Lapidus A."/>
            <person name="Berry K.W."/>
            <person name="Detter J.C."/>
            <person name="Del Rio T.G."/>
            <person name="Hammon N."/>
            <person name="Dalin E."/>
            <person name="Tice H."/>
            <person name="Pitluck S."/>
            <person name="Richardson P."/>
            <person name="Bruce D."/>
            <person name="Goodwin L."/>
            <person name="Han C."/>
            <person name="Tapia R."/>
            <person name="Saunders E."/>
            <person name="Schmutz J."/>
            <person name="Brettin T."/>
            <person name="Larimer F."/>
            <person name="Land M."/>
            <person name="Hauser L."/>
            <person name="Spring S."/>
            <person name="Rohde M."/>
            <person name="Kyrpides N.C."/>
            <person name="Ivanova N."/>
            <person name="Goker M."/>
            <person name="Beller H.R."/>
            <person name="Klenk H.P."/>
            <person name="Woyke T."/>
        </authorList>
    </citation>
    <scope>NUCLEOTIDE SEQUENCE [LARGE SCALE GENOMIC DNA]</scope>
    <source>
        <strain evidence="4">DSM 9187 / TA4</strain>
    </source>
</reference>
<evidence type="ECO:0000256" key="1">
    <source>
        <dbReference type="HAMAP-Rule" id="MF_02231"/>
    </source>
</evidence>